<dbReference type="GO" id="GO:0016020">
    <property type="term" value="C:membrane"/>
    <property type="evidence" value="ECO:0007669"/>
    <property type="project" value="UniProtKB-SubCell"/>
</dbReference>
<protein>
    <submittedName>
        <fullName evidence="12">Uncharacterized protein LOC106748683</fullName>
    </submittedName>
</protein>
<evidence type="ECO:0000256" key="7">
    <source>
        <dbReference type="ARBA" id="ARBA00023180"/>
    </source>
</evidence>
<dbReference type="RefSeq" id="XP_014482953.1">
    <property type="nucleotide sequence ID" value="XM_014627467.1"/>
</dbReference>
<keyword evidence="11" id="KW-1185">Reference proteome</keyword>
<dbReference type="InterPro" id="IPR039465">
    <property type="entry name" value="IL-17_rcpt-like"/>
</dbReference>
<feature type="signal peptide" evidence="9">
    <location>
        <begin position="1"/>
        <end position="23"/>
    </location>
</feature>
<name>A0A6P3XYE0_DINQU</name>
<feature type="chain" id="PRO_5027857558" evidence="9">
    <location>
        <begin position="24"/>
        <end position="601"/>
    </location>
</feature>
<keyword evidence="3 9" id="KW-0732">Signal</keyword>
<dbReference type="AlphaFoldDB" id="A0A6P3XYE0"/>
<keyword evidence="2 8" id="KW-0812">Transmembrane</keyword>
<gene>
    <name evidence="12" type="primary">LOC106748683</name>
</gene>
<keyword evidence="5 8" id="KW-0472">Membrane</keyword>
<evidence type="ECO:0000256" key="3">
    <source>
        <dbReference type="ARBA" id="ARBA00022729"/>
    </source>
</evidence>
<reference evidence="12" key="1">
    <citation type="submission" date="2025-08" db="UniProtKB">
        <authorList>
            <consortium name="RefSeq"/>
        </authorList>
    </citation>
    <scope>IDENTIFICATION</scope>
</reference>
<dbReference type="GeneID" id="106748683"/>
<sequence>MREETIRRVLAFVLCLLVGRAAAFCFPDFCKNLTELVPTPDYQCLLTSVRNGKDCAKFKFEDADETSSKHDDTAIFTLSAYVADFGGSQRATAFNLSVSDINFHRLSTRYQYIVDENESVSACRHVELYGNSSHPAPKHLFVSCPFTNDRYEGLPYRLEYAVVGDDFAYSRKYMFYVPQHRRIADGLALRSYTPFIYVDVSDSSNLALHVQPLPPKYNVTRYRVWLTRNETESVISVTLPANEDGGHVRYNFTAPDGVYFVKVAALHPDCDEQHGCVNSTSPYILIKHASDRLLIMIISMIWIPPVLLYALYHAFKLHRKRVLRGISRRPNCLLIYSPTHVAHVQVMEELTKYLQCCNINAMIDILNIRDIASQDPGIWCNMAFRAADVVLVATSPPSTPSSYPNVYRNVDKHLLRLLKENYPQRNKRYYALHLPYCETDDIPEEARLFKMFRVPRDLRKLVKTIHGIGCLRFRSPRDNTGIPEILYSIQLAADMLVKEQNVNAKKKAEETGKRSLDAEIDGPRSAGYTALPADELLSSIVAPDRAVLAGEPVHIDEVIPQSFATDINELNLLGENEEKETARGVYPVRSDCEFRIDRLNL</sequence>
<organism evidence="11 12">
    <name type="scientific">Dinoponera quadriceps</name>
    <name type="common">South American ant</name>
    <dbReference type="NCBI Taxonomy" id="609295"/>
    <lineage>
        <taxon>Eukaryota</taxon>
        <taxon>Metazoa</taxon>
        <taxon>Ecdysozoa</taxon>
        <taxon>Arthropoda</taxon>
        <taxon>Hexapoda</taxon>
        <taxon>Insecta</taxon>
        <taxon>Pterygota</taxon>
        <taxon>Neoptera</taxon>
        <taxon>Endopterygota</taxon>
        <taxon>Hymenoptera</taxon>
        <taxon>Apocrita</taxon>
        <taxon>Aculeata</taxon>
        <taxon>Formicoidea</taxon>
        <taxon>Formicidae</taxon>
        <taxon>Ponerinae</taxon>
        <taxon>Ponerini</taxon>
        <taxon>Dinoponera</taxon>
    </lineage>
</organism>
<proteinExistence type="predicted"/>
<accession>A0A6P3XYE0</accession>
<evidence type="ECO:0000313" key="11">
    <source>
        <dbReference type="Proteomes" id="UP000515204"/>
    </source>
</evidence>
<comment type="subcellular location">
    <subcellularLocation>
        <location evidence="1">Membrane</location>
        <topology evidence="1">Single-pass type I membrane protein</topology>
    </subcellularLocation>
</comment>
<keyword evidence="7" id="KW-0325">Glycoprotein</keyword>
<feature type="transmembrane region" description="Helical" evidence="8">
    <location>
        <begin position="293"/>
        <end position="315"/>
    </location>
</feature>
<feature type="domain" description="SEFIR" evidence="10">
    <location>
        <begin position="329"/>
        <end position="463"/>
    </location>
</feature>
<dbReference type="OrthoDB" id="8190413at2759"/>
<evidence type="ECO:0000256" key="4">
    <source>
        <dbReference type="ARBA" id="ARBA00022989"/>
    </source>
</evidence>
<evidence type="ECO:0000313" key="12">
    <source>
        <dbReference type="RefSeq" id="XP_014482953.1"/>
    </source>
</evidence>
<evidence type="ECO:0000256" key="1">
    <source>
        <dbReference type="ARBA" id="ARBA00004479"/>
    </source>
</evidence>
<evidence type="ECO:0000259" key="10">
    <source>
        <dbReference type="PROSITE" id="PS51534"/>
    </source>
</evidence>
<evidence type="ECO:0000256" key="9">
    <source>
        <dbReference type="SAM" id="SignalP"/>
    </source>
</evidence>
<evidence type="ECO:0000256" key="2">
    <source>
        <dbReference type="ARBA" id="ARBA00022692"/>
    </source>
</evidence>
<dbReference type="Proteomes" id="UP000515204">
    <property type="component" value="Unplaced"/>
</dbReference>
<evidence type="ECO:0000256" key="6">
    <source>
        <dbReference type="ARBA" id="ARBA00023170"/>
    </source>
</evidence>
<dbReference type="KEGG" id="dqu:106748683"/>
<evidence type="ECO:0000256" key="8">
    <source>
        <dbReference type="SAM" id="Phobius"/>
    </source>
</evidence>
<keyword evidence="6" id="KW-0675">Receptor</keyword>
<evidence type="ECO:0000256" key="5">
    <source>
        <dbReference type="ARBA" id="ARBA00023136"/>
    </source>
</evidence>
<dbReference type="PANTHER" id="PTHR15583:SF7">
    <property type="entry name" value="INTERLEUKIN CYTOKINE RECEPTOR-RELATED PROTEIN 2"/>
    <property type="match status" value="1"/>
</dbReference>
<dbReference type="Gene3D" id="3.40.50.11530">
    <property type="match status" value="1"/>
</dbReference>
<dbReference type="InterPro" id="IPR013568">
    <property type="entry name" value="SEFIR_dom"/>
</dbReference>
<dbReference type="GO" id="GO:0030368">
    <property type="term" value="F:interleukin-17 receptor activity"/>
    <property type="evidence" value="ECO:0007669"/>
    <property type="project" value="InterPro"/>
</dbReference>
<keyword evidence="4 8" id="KW-1133">Transmembrane helix</keyword>
<dbReference type="PANTHER" id="PTHR15583">
    <property type="entry name" value="INTERLEUKIN-17 RECEPTOR"/>
    <property type="match status" value="1"/>
</dbReference>
<dbReference type="PROSITE" id="PS51534">
    <property type="entry name" value="SEFIR"/>
    <property type="match status" value="1"/>
</dbReference>
<dbReference type="Pfam" id="PF08357">
    <property type="entry name" value="SEFIR"/>
    <property type="match status" value="1"/>
</dbReference>